<evidence type="ECO:0000256" key="1">
    <source>
        <dbReference type="ARBA" id="ARBA00001286"/>
    </source>
</evidence>
<dbReference type="Gene3D" id="3.30.160.70">
    <property type="entry name" value="Methylated DNA-protein cysteine methyltransferase domain"/>
    <property type="match status" value="1"/>
</dbReference>
<evidence type="ECO:0000313" key="11">
    <source>
        <dbReference type="Proteomes" id="UP000281028"/>
    </source>
</evidence>
<dbReference type="HAMAP" id="MF_00772">
    <property type="entry name" value="OGT"/>
    <property type="match status" value="1"/>
</dbReference>
<keyword evidence="11" id="KW-1185">Reference proteome</keyword>
<dbReference type="PANTHER" id="PTHR10815">
    <property type="entry name" value="METHYLATED-DNA--PROTEIN-CYSTEINE METHYLTRANSFERASE"/>
    <property type="match status" value="1"/>
</dbReference>
<feature type="active site" description="Nucleophile; methyl group acceptor" evidence="9">
    <location>
        <position position="140"/>
    </location>
</feature>
<comment type="caution">
    <text evidence="10">The sequence shown here is derived from an EMBL/GenBank/DDBJ whole genome shotgun (WGS) entry which is preliminary data.</text>
</comment>
<comment type="function">
    <text evidence="9">Involved in the cellular defense against the biological effects of O6-methylguanine (O6-MeG) and O4-methylthymine (O4-MeT) in DNA. Repairs the methylated nucleobase in DNA by stoichiometrically transferring the methyl group to a cysteine residue in the enzyme. This is a suicide reaction: the enzyme is irreversibly inactivated.</text>
</comment>
<reference evidence="10" key="1">
    <citation type="submission" date="2020-05" db="EMBL/GenBank/DDBJ databases">
        <title>Chitinophaga laudate sp. nov., isolated from a tropical peat swamp.</title>
        <authorList>
            <person name="Goh C.B.S."/>
            <person name="Lee M.S."/>
            <person name="Parimannan S."/>
            <person name="Pasbakhsh P."/>
            <person name="Yule C.M."/>
            <person name="Rajandas H."/>
            <person name="Loke S."/>
            <person name="Croft L."/>
            <person name="Tan J.B.L."/>
        </authorList>
    </citation>
    <scope>NUCLEOTIDE SEQUENCE</scope>
    <source>
        <strain evidence="10">Mgbs1</strain>
    </source>
</reference>
<evidence type="ECO:0000256" key="8">
    <source>
        <dbReference type="ARBA" id="ARBA00049348"/>
    </source>
</evidence>
<evidence type="ECO:0000313" key="10">
    <source>
        <dbReference type="EMBL" id="NSL85216.1"/>
    </source>
</evidence>
<keyword evidence="6 9" id="KW-0227">DNA damage</keyword>
<dbReference type="Gene3D" id="1.10.10.10">
    <property type="entry name" value="Winged helix-like DNA-binding domain superfamily/Winged helix DNA-binding domain"/>
    <property type="match status" value="1"/>
</dbReference>
<proteinExistence type="inferred from homology"/>
<evidence type="ECO:0000256" key="2">
    <source>
        <dbReference type="ARBA" id="ARBA00008711"/>
    </source>
</evidence>
<evidence type="ECO:0000256" key="5">
    <source>
        <dbReference type="ARBA" id="ARBA00022679"/>
    </source>
</evidence>
<dbReference type="SUPFAM" id="SSF53155">
    <property type="entry name" value="Methylated DNA-protein cysteine methyltransferase domain"/>
    <property type="match status" value="1"/>
</dbReference>
<dbReference type="InterPro" id="IPR036217">
    <property type="entry name" value="MethylDNA_cys_MeTrfase_DNAb"/>
</dbReference>
<comment type="subcellular location">
    <subcellularLocation>
        <location evidence="9">Cytoplasm</location>
    </subcellularLocation>
</comment>
<dbReference type="PANTHER" id="PTHR10815:SF5">
    <property type="entry name" value="METHYLATED-DNA--PROTEIN-CYSTEINE METHYLTRANSFERASE"/>
    <property type="match status" value="1"/>
</dbReference>
<dbReference type="InterPro" id="IPR014048">
    <property type="entry name" value="MethylDNA_cys_MeTrfase_DNA-bd"/>
</dbReference>
<dbReference type="SUPFAM" id="SSF46767">
    <property type="entry name" value="Methylated DNA-protein cysteine methyltransferase, C-terminal domain"/>
    <property type="match status" value="1"/>
</dbReference>
<organism evidence="10 11">
    <name type="scientific">Chitinophaga solisilvae</name>
    <dbReference type="NCBI Taxonomy" id="1233460"/>
    <lineage>
        <taxon>Bacteria</taxon>
        <taxon>Pseudomonadati</taxon>
        <taxon>Bacteroidota</taxon>
        <taxon>Chitinophagia</taxon>
        <taxon>Chitinophagales</taxon>
        <taxon>Chitinophagaceae</taxon>
        <taxon>Chitinophaga</taxon>
    </lineage>
</organism>
<comment type="miscellaneous">
    <text evidence="9">This enzyme catalyzes only one turnover and therefore is not strictly catalytic. According to one definition, an enzyme is a biocatalyst that acts repeatedly and over many reaction cycles.</text>
</comment>
<dbReference type="GO" id="GO:0005737">
    <property type="term" value="C:cytoplasm"/>
    <property type="evidence" value="ECO:0007669"/>
    <property type="project" value="UniProtKB-SubCell"/>
</dbReference>
<dbReference type="InterPro" id="IPR023546">
    <property type="entry name" value="MGMT"/>
</dbReference>
<dbReference type="EC" id="2.1.1.63" evidence="9"/>
<dbReference type="FunFam" id="1.10.10.10:FF:000214">
    <property type="entry name" value="Methylated-DNA--protein-cysteine methyltransferase"/>
    <property type="match status" value="1"/>
</dbReference>
<accession>A0A3S1DLG5</accession>
<dbReference type="GO" id="GO:0006307">
    <property type="term" value="P:DNA alkylation repair"/>
    <property type="evidence" value="ECO:0007669"/>
    <property type="project" value="UniProtKB-UniRule"/>
</dbReference>
<keyword evidence="7 9" id="KW-0234">DNA repair</keyword>
<dbReference type="InterPro" id="IPR036388">
    <property type="entry name" value="WH-like_DNA-bd_sf"/>
</dbReference>
<evidence type="ECO:0000256" key="6">
    <source>
        <dbReference type="ARBA" id="ARBA00022763"/>
    </source>
</evidence>
<gene>
    <name evidence="10" type="ORF">ECE50_000110</name>
</gene>
<dbReference type="NCBIfam" id="TIGR00589">
    <property type="entry name" value="ogt"/>
    <property type="match status" value="1"/>
</dbReference>
<evidence type="ECO:0000256" key="3">
    <source>
        <dbReference type="ARBA" id="ARBA00022490"/>
    </source>
</evidence>
<dbReference type="OrthoDB" id="9802228at2"/>
<evidence type="ECO:0000256" key="9">
    <source>
        <dbReference type="HAMAP-Rule" id="MF_00772"/>
    </source>
</evidence>
<dbReference type="GO" id="GO:0032259">
    <property type="term" value="P:methylation"/>
    <property type="evidence" value="ECO:0007669"/>
    <property type="project" value="UniProtKB-KW"/>
</dbReference>
<evidence type="ECO:0000256" key="7">
    <source>
        <dbReference type="ARBA" id="ARBA00023204"/>
    </source>
</evidence>
<dbReference type="PROSITE" id="PS00374">
    <property type="entry name" value="MGMT"/>
    <property type="match status" value="1"/>
</dbReference>
<name>A0A3S1DLG5_9BACT</name>
<comment type="catalytic activity">
    <reaction evidence="8 9">
        <text>a 6-O-methyl-2'-deoxyguanosine in DNA + L-cysteinyl-[protein] = S-methyl-L-cysteinyl-[protein] + a 2'-deoxyguanosine in DNA</text>
        <dbReference type="Rhea" id="RHEA:24000"/>
        <dbReference type="Rhea" id="RHEA-COMP:10131"/>
        <dbReference type="Rhea" id="RHEA-COMP:10132"/>
        <dbReference type="Rhea" id="RHEA-COMP:11367"/>
        <dbReference type="Rhea" id="RHEA-COMP:11368"/>
        <dbReference type="ChEBI" id="CHEBI:29950"/>
        <dbReference type="ChEBI" id="CHEBI:82612"/>
        <dbReference type="ChEBI" id="CHEBI:85445"/>
        <dbReference type="ChEBI" id="CHEBI:85448"/>
        <dbReference type="EC" id="2.1.1.63"/>
    </reaction>
</comment>
<dbReference type="Proteomes" id="UP000281028">
    <property type="component" value="Unassembled WGS sequence"/>
</dbReference>
<dbReference type="Pfam" id="PF01035">
    <property type="entry name" value="DNA_binding_1"/>
    <property type="match status" value="1"/>
</dbReference>
<keyword evidence="5 9" id="KW-0808">Transferase</keyword>
<dbReference type="InterPro" id="IPR001497">
    <property type="entry name" value="MethylDNA_cys_MeTrfase_AS"/>
</dbReference>
<dbReference type="InterPro" id="IPR036631">
    <property type="entry name" value="MGMT_N_sf"/>
</dbReference>
<comment type="catalytic activity">
    <reaction evidence="1 9">
        <text>a 4-O-methyl-thymidine in DNA + L-cysteinyl-[protein] = a thymidine in DNA + S-methyl-L-cysteinyl-[protein]</text>
        <dbReference type="Rhea" id="RHEA:53428"/>
        <dbReference type="Rhea" id="RHEA-COMP:10131"/>
        <dbReference type="Rhea" id="RHEA-COMP:10132"/>
        <dbReference type="Rhea" id="RHEA-COMP:13555"/>
        <dbReference type="Rhea" id="RHEA-COMP:13556"/>
        <dbReference type="ChEBI" id="CHEBI:29950"/>
        <dbReference type="ChEBI" id="CHEBI:82612"/>
        <dbReference type="ChEBI" id="CHEBI:137386"/>
        <dbReference type="ChEBI" id="CHEBI:137387"/>
        <dbReference type="EC" id="2.1.1.63"/>
    </reaction>
</comment>
<dbReference type="EMBL" id="RIAR02000001">
    <property type="protein sequence ID" value="NSL85216.1"/>
    <property type="molecule type" value="Genomic_DNA"/>
</dbReference>
<dbReference type="CDD" id="cd06445">
    <property type="entry name" value="ATase"/>
    <property type="match status" value="1"/>
</dbReference>
<sequence>MAEKIIYTTEISTPLGEMIAGVTTAGLCLLEFTDRIRLQTQKDQLEKKLQAVLQPGYNAYSAQIEEELAAYFSGRRQTFSIPLVVPGTTFEQSVWQQLQKIPYGETCSYKDLALILKNEKAVRAVGTANGRNRIAIIIPCHRVIGANGSLTGYAGGMERKQRLLNLERDCGF</sequence>
<keyword evidence="3 9" id="KW-0963">Cytoplasm</keyword>
<comment type="similarity">
    <text evidence="2 9">Belongs to the MGMT family.</text>
</comment>
<evidence type="ECO:0000256" key="4">
    <source>
        <dbReference type="ARBA" id="ARBA00022603"/>
    </source>
</evidence>
<protein>
    <recommendedName>
        <fullName evidence="9">Methylated-DNA--protein-cysteine methyltransferase</fullName>
        <ecNumber evidence="9">2.1.1.63</ecNumber>
    </recommendedName>
    <alternativeName>
        <fullName evidence="9">6-O-methylguanine-DNA methyltransferase</fullName>
        <shortName evidence="9">MGMT</shortName>
    </alternativeName>
    <alternativeName>
        <fullName evidence="9">O-6-methylguanine-DNA-alkyltransferase</fullName>
    </alternativeName>
</protein>
<dbReference type="AlphaFoldDB" id="A0A3S1DLG5"/>
<keyword evidence="4 9" id="KW-0489">Methyltransferase</keyword>
<dbReference type="GO" id="GO:0003908">
    <property type="term" value="F:methylated-DNA-[protein]-cysteine S-methyltransferase activity"/>
    <property type="evidence" value="ECO:0007669"/>
    <property type="project" value="UniProtKB-UniRule"/>
</dbReference>